<dbReference type="GO" id="GO:0008757">
    <property type="term" value="F:S-adenosylmethionine-dependent methyltransferase activity"/>
    <property type="evidence" value="ECO:0007669"/>
    <property type="project" value="UniProtKB-ARBA"/>
</dbReference>
<evidence type="ECO:0000313" key="2">
    <source>
        <dbReference type="Proteomes" id="UP000092321"/>
    </source>
</evidence>
<dbReference type="Proteomes" id="UP000092321">
    <property type="component" value="Unassembled WGS sequence"/>
</dbReference>
<reference evidence="2" key="1">
    <citation type="journal article" date="2016" name="Proc. Natl. Acad. Sci. U.S.A.">
        <title>Comparative genomics of biotechnologically important yeasts.</title>
        <authorList>
            <person name="Riley R."/>
            <person name="Haridas S."/>
            <person name="Wolfe K.H."/>
            <person name="Lopes M.R."/>
            <person name="Hittinger C.T."/>
            <person name="Goeker M."/>
            <person name="Salamov A.A."/>
            <person name="Wisecaver J.H."/>
            <person name="Long T.M."/>
            <person name="Calvey C.H."/>
            <person name="Aerts A.L."/>
            <person name="Barry K.W."/>
            <person name="Choi C."/>
            <person name="Clum A."/>
            <person name="Coughlan A.Y."/>
            <person name="Deshpande S."/>
            <person name="Douglass A.P."/>
            <person name="Hanson S.J."/>
            <person name="Klenk H.-P."/>
            <person name="LaButti K.M."/>
            <person name="Lapidus A."/>
            <person name="Lindquist E.A."/>
            <person name="Lipzen A.M."/>
            <person name="Meier-Kolthoff J.P."/>
            <person name="Ohm R.A."/>
            <person name="Otillar R.P."/>
            <person name="Pangilinan J.L."/>
            <person name="Peng Y."/>
            <person name="Rokas A."/>
            <person name="Rosa C.A."/>
            <person name="Scheuner C."/>
            <person name="Sibirny A.A."/>
            <person name="Slot J.C."/>
            <person name="Stielow J.B."/>
            <person name="Sun H."/>
            <person name="Kurtzman C.P."/>
            <person name="Blackwell M."/>
            <person name="Grigoriev I.V."/>
            <person name="Jeffries T.W."/>
        </authorList>
    </citation>
    <scope>NUCLEOTIDE SEQUENCE [LARGE SCALE GENOMIC DNA]</scope>
    <source>
        <strain evidence="2">NRRL Y-1626</strain>
    </source>
</reference>
<gene>
    <name evidence="1" type="ORF">HANVADRAFT_46802</name>
</gene>
<dbReference type="CDD" id="cd02440">
    <property type="entry name" value="AdoMet_MTases"/>
    <property type="match status" value="1"/>
</dbReference>
<protein>
    <recommendedName>
        <fullName evidence="3">S-adenosyl-L-methionine-dependent methyltransferase</fullName>
    </recommendedName>
</protein>
<dbReference type="InterPro" id="IPR029063">
    <property type="entry name" value="SAM-dependent_MTases_sf"/>
</dbReference>
<accession>A0A1B7TKC6</accession>
<dbReference type="Pfam" id="PF10294">
    <property type="entry name" value="Methyltransf_16"/>
    <property type="match status" value="1"/>
</dbReference>
<dbReference type="SUPFAM" id="SSF53335">
    <property type="entry name" value="S-adenosyl-L-methionine-dependent methyltransferases"/>
    <property type="match status" value="1"/>
</dbReference>
<dbReference type="PANTHER" id="PTHR14614">
    <property type="entry name" value="HEPATOCELLULAR CARCINOMA-ASSOCIATED ANTIGEN"/>
    <property type="match status" value="1"/>
</dbReference>
<dbReference type="AlphaFoldDB" id="A0A1B7TKC6"/>
<evidence type="ECO:0008006" key="3">
    <source>
        <dbReference type="Google" id="ProtNLM"/>
    </source>
</evidence>
<dbReference type="Gene3D" id="3.40.50.150">
    <property type="entry name" value="Vaccinia Virus protein VP39"/>
    <property type="match status" value="1"/>
</dbReference>
<evidence type="ECO:0000313" key="1">
    <source>
        <dbReference type="EMBL" id="OBA29168.1"/>
    </source>
</evidence>
<organism evidence="1 2">
    <name type="scientific">Hanseniaspora valbyensis NRRL Y-1626</name>
    <dbReference type="NCBI Taxonomy" id="766949"/>
    <lineage>
        <taxon>Eukaryota</taxon>
        <taxon>Fungi</taxon>
        <taxon>Dikarya</taxon>
        <taxon>Ascomycota</taxon>
        <taxon>Saccharomycotina</taxon>
        <taxon>Saccharomycetes</taxon>
        <taxon>Saccharomycodales</taxon>
        <taxon>Saccharomycodaceae</taxon>
        <taxon>Hanseniaspora</taxon>
    </lineage>
</organism>
<dbReference type="InterPro" id="IPR019410">
    <property type="entry name" value="Methyltransf_16"/>
</dbReference>
<sequence>MHFILSDLPPVRMLPEFVLIELITILEPEPTINFTQQKPKPKDVSEETYEWFQKKWPTDIITSCKTHEDFTTLLNSIPSNENSKTIIQYLTTLLSLPCISSSDFLMDKITRIISSYCGSSTASDTVRLFKLSDNQKEAIKIVERGITNDLIGWKTWGTSLPFSKRLMSDDSIFQEIQLDQNKKDNNIVESKKNYKILELGSGTGLAGISILQKLFNCQNFELYLTDLPEIVPNLEKNIYLNHPLSENVHILPLDWMDYSGFIEKMGSDIKFDFVVVCDCLYAPEHPGLVVNTVKQFLKKNGQLLLELPLRPKFEEERKDLWQLLTKNKFVKIREEFDHGVDDFGESSYIYQNYKKNT</sequence>
<comment type="caution">
    <text evidence="1">The sequence shown here is derived from an EMBL/GenBank/DDBJ whole genome shotgun (WGS) entry which is preliminary data.</text>
</comment>
<keyword evidence="2" id="KW-1185">Reference proteome</keyword>
<name>A0A1B7TKC6_9ASCO</name>
<proteinExistence type="predicted"/>
<dbReference type="EMBL" id="LXPE01000001">
    <property type="protein sequence ID" value="OBA29168.1"/>
    <property type="molecule type" value="Genomic_DNA"/>
</dbReference>
<dbReference type="OrthoDB" id="433955at2759"/>
<dbReference type="PANTHER" id="PTHR14614:SF156">
    <property type="entry name" value="PROTEIN-LYSINE N-METHYLTRANSFERASE EFM2"/>
    <property type="match status" value="1"/>
</dbReference>
<dbReference type="GO" id="GO:0005829">
    <property type="term" value="C:cytosol"/>
    <property type="evidence" value="ECO:0007669"/>
    <property type="project" value="TreeGrafter"/>
</dbReference>